<accession>A0A1I6CN54</accession>
<dbReference type="EMBL" id="FOYM01000001">
    <property type="protein sequence ID" value="SFQ94602.1"/>
    <property type="molecule type" value="Genomic_DNA"/>
</dbReference>
<dbReference type="GO" id="GO:0005829">
    <property type="term" value="C:cytosol"/>
    <property type="evidence" value="ECO:0007669"/>
    <property type="project" value="TreeGrafter"/>
</dbReference>
<dbReference type="GO" id="GO:0032993">
    <property type="term" value="C:protein-DNA complex"/>
    <property type="evidence" value="ECO:0007669"/>
    <property type="project" value="TreeGrafter"/>
</dbReference>
<keyword evidence="6" id="KW-0804">Transcription</keyword>
<evidence type="ECO:0000256" key="2">
    <source>
        <dbReference type="ARBA" id="ARBA00022553"/>
    </source>
</evidence>
<dbReference type="PANTHER" id="PTHR48111:SF1">
    <property type="entry name" value="TWO-COMPONENT RESPONSE REGULATOR ORR33"/>
    <property type="match status" value="1"/>
</dbReference>
<dbReference type="GO" id="GO:0006355">
    <property type="term" value="P:regulation of DNA-templated transcription"/>
    <property type="evidence" value="ECO:0007669"/>
    <property type="project" value="TreeGrafter"/>
</dbReference>
<evidence type="ECO:0000259" key="9">
    <source>
        <dbReference type="PROSITE" id="PS50110"/>
    </source>
</evidence>
<name>A0A1I6CN54_9FIRM</name>
<dbReference type="PROSITE" id="PS50110">
    <property type="entry name" value="RESPONSE_REGULATORY"/>
    <property type="match status" value="1"/>
</dbReference>
<evidence type="ECO:0000256" key="4">
    <source>
        <dbReference type="ARBA" id="ARBA00023015"/>
    </source>
</evidence>
<keyword evidence="5" id="KW-0238">DNA-binding</keyword>
<dbReference type="Proteomes" id="UP000199584">
    <property type="component" value="Unassembled WGS sequence"/>
</dbReference>
<dbReference type="InterPro" id="IPR011006">
    <property type="entry name" value="CheY-like_superfamily"/>
</dbReference>
<evidence type="ECO:0000313" key="11">
    <source>
        <dbReference type="Proteomes" id="UP000199584"/>
    </source>
</evidence>
<reference evidence="11" key="1">
    <citation type="submission" date="2016-10" db="EMBL/GenBank/DDBJ databases">
        <authorList>
            <person name="Varghese N."/>
            <person name="Submissions S."/>
        </authorList>
    </citation>
    <scope>NUCLEOTIDE SEQUENCE [LARGE SCALE GENOMIC DNA]</scope>
    <source>
        <strain evidence="11">DSM 3669</strain>
    </source>
</reference>
<dbReference type="PANTHER" id="PTHR48111">
    <property type="entry name" value="REGULATOR OF RPOS"/>
    <property type="match status" value="1"/>
</dbReference>
<dbReference type="CDD" id="cd00156">
    <property type="entry name" value="REC"/>
    <property type="match status" value="1"/>
</dbReference>
<evidence type="ECO:0000256" key="5">
    <source>
        <dbReference type="ARBA" id="ARBA00023125"/>
    </source>
</evidence>
<dbReference type="InterPro" id="IPR001789">
    <property type="entry name" value="Sig_transdc_resp-reg_receiver"/>
</dbReference>
<evidence type="ECO:0000256" key="1">
    <source>
        <dbReference type="ARBA" id="ARBA00018672"/>
    </source>
</evidence>
<proteinExistence type="predicted"/>
<dbReference type="GO" id="GO:0000976">
    <property type="term" value="F:transcription cis-regulatory region binding"/>
    <property type="evidence" value="ECO:0007669"/>
    <property type="project" value="TreeGrafter"/>
</dbReference>
<feature type="domain" description="Response regulatory" evidence="9">
    <location>
        <begin position="3"/>
        <end position="119"/>
    </location>
</feature>
<keyword evidence="2 8" id="KW-0597">Phosphoprotein</keyword>
<keyword evidence="4" id="KW-0805">Transcription regulation</keyword>
<protein>
    <recommendedName>
        <fullName evidence="1">Stage 0 sporulation protein A homolog</fullName>
    </recommendedName>
</protein>
<dbReference type="Gene3D" id="3.40.50.2300">
    <property type="match status" value="1"/>
</dbReference>
<keyword evidence="11" id="KW-1185">Reference proteome</keyword>
<comment type="function">
    <text evidence="7">May play the central regulatory role in sporulation. It may be an element of the effector pathway responsible for the activation of sporulation genes in response to nutritional stress. Spo0A may act in concert with spo0H (a sigma factor) to control the expression of some genes that are critical to the sporulation process.</text>
</comment>
<evidence type="ECO:0000256" key="8">
    <source>
        <dbReference type="PROSITE-ProRule" id="PRU00169"/>
    </source>
</evidence>
<dbReference type="AlphaFoldDB" id="A0A1I6CN54"/>
<feature type="modified residue" description="4-aspartylphosphate" evidence="8">
    <location>
        <position position="54"/>
    </location>
</feature>
<organism evidence="10 11">
    <name type="scientific">Desulfoscipio geothermicus DSM 3669</name>
    <dbReference type="NCBI Taxonomy" id="1121426"/>
    <lineage>
        <taxon>Bacteria</taxon>
        <taxon>Bacillati</taxon>
        <taxon>Bacillota</taxon>
        <taxon>Clostridia</taxon>
        <taxon>Eubacteriales</taxon>
        <taxon>Desulfallaceae</taxon>
        <taxon>Desulfoscipio</taxon>
    </lineage>
</organism>
<keyword evidence="3" id="KW-0902">Two-component regulatory system</keyword>
<evidence type="ECO:0000256" key="3">
    <source>
        <dbReference type="ARBA" id="ARBA00023012"/>
    </source>
</evidence>
<dbReference type="OrthoDB" id="9808843at2"/>
<dbReference type="Pfam" id="PF00072">
    <property type="entry name" value="Response_reg"/>
    <property type="match status" value="1"/>
</dbReference>
<dbReference type="RefSeq" id="WP_092481421.1">
    <property type="nucleotide sequence ID" value="NZ_FOYM01000001.1"/>
</dbReference>
<gene>
    <name evidence="10" type="ORF">SAMN05660706_1019</name>
</gene>
<evidence type="ECO:0000256" key="6">
    <source>
        <dbReference type="ARBA" id="ARBA00023163"/>
    </source>
</evidence>
<dbReference type="SMART" id="SM00448">
    <property type="entry name" value="REC"/>
    <property type="match status" value="1"/>
</dbReference>
<sequence length="124" mass="13414">MASILIIDDDEGMCWALEKSLQSGGYRILTATSGREGLALFTDNLDDVKLILLDVSLNDMNGLDILKQVMQKSASIPVLIMTGYSSMSVALEAINRGAAGYLTKPFDMAGLREKVSVLLTENQV</sequence>
<dbReference type="InterPro" id="IPR039420">
    <property type="entry name" value="WalR-like"/>
</dbReference>
<evidence type="ECO:0000313" key="10">
    <source>
        <dbReference type="EMBL" id="SFQ94602.1"/>
    </source>
</evidence>
<evidence type="ECO:0000256" key="7">
    <source>
        <dbReference type="ARBA" id="ARBA00024867"/>
    </source>
</evidence>
<dbReference type="SUPFAM" id="SSF52172">
    <property type="entry name" value="CheY-like"/>
    <property type="match status" value="1"/>
</dbReference>
<dbReference type="GO" id="GO:0000156">
    <property type="term" value="F:phosphorelay response regulator activity"/>
    <property type="evidence" value="ECO:0007669"/>
    <property type="project" value="TreeGrafter"/>
</dbReference>
<dbReference type="STRING" id="39060.SAMN05660706_1019"/>